<evidence type="ECO:0000256" key="3">
    <source>
        <dbReference type="ARBA" id="ARBA00011738"/>
    </source>
</evidence>
<protein>
    <recommendedName>
        <fullName evidence="8">Phosphate-specific transport system accessory protein PhoU</fullName>
    </recommendedName>
</protein>
<dbReference type="NCBIfam" id="TIGR02135">
    <property type="entry name" value="phoU_full"/>
    <property type="match status" value="1"/>
</dbReference>
<dbReference type="PIRSF" id="PIRSF003107">
    <property type="entry name" value="PhoU"/>
    <property type="match status" value="1"/>
</dbReference>
<dbReference type="AlphaFoldDB" id="A0A4S2GZ66"/>
<evidence type="ECO:0000256" key="1">
    <source>
        <dbReference type="ARBA" id="ARBA00004496"/>
    </source>
</evidence>
<dbReference type="GO" id="GO:0005737">
    <property type="term" value="C:cytoplasm"/>
    <property type="evidence" value="ECO:0007669"/>
    <property type="project" value="UniProtKB-SubCell"/>
</dbReference>
<proteinExistence type="inferred from homology"/>
<keyword evidence="11" id="KW-1185">Reference proteome</keyword>
<dbReference type="Pfam" id="PF01895">
    <property type="entry name" value="PhoU"/>
    <property type="match status" value="2"/>
</dbReference>
<dbReference type="Gene3D" id="1.20.58.220">
    <property type="entry name" value="Phosphate transport system protein phou homolog 2, domain 2"/>
    <property type="match status" value="1"/>
</dbReference>
<keyword evidence="6 8" id="KW-0592">Phosphate transport</keyword>
<keyword evidence="4 8" id="KW-0813">Transport</keyword>
<evidence type="ECO:0000259" key="9">
    <source>
        <dbReference type="Pfam" id="PF01895"/>
    </source>
</evidence>
<evidence type="ECO:0000256" key="4">
    <source>
        <dbReference type="ARBA" id="ARBA00022448"/>
    </source>
</evidence>
<dbReference type="Proteomes" id="UP000308054">
    <property type="component" value="Unassembled WGS sequence"/>
</dbReference>
<name>A0A4S2GZ66_9PROT</name>
<comment type="subunit">
    <text evidence="3 8">Homodimer.</text>
</comment>
<dbReference type="OrthoDB" id="9814256at2"/>
<comment type="caution">
    <text evidence="10">The sequence shown here is derived from an EMBL/GenBank/DDBJ whole genome shotgun (WGS) entry which is preliminary data.</text>
</comment>
<dbReference type="GO" id="GO:0045936">
    <property type="term" value="P:negative regulation of phosphate metabolic process"/>
    <property type="evidence" value="ECO:0007669"/>
    <property type="project" value="InterPro"/>
</dbReference>
<dbReference type="InterPro" id="IPR026022">
    <property type="entry name" value="PhoU_dom"/>
</dbReference>
<dbReference type="RefSeq" id="WP_135995957.1">
    <property type="nucleotide sequence ID" value="NZ_CP071057.1"/>
</dbReference>
<keyword evidence="5 8" id="KW-0963">Cytoplasm</keyword>
<feature type="domain" description="PhoU" evidence="9">
    <location>
        <begin position="25"/>
        <end position="112"/>
    </location>
</feature>
<dbReference type="InterPro" id="IPR038078">
    <property type="entry name" value="PhoU-like_sf"/>
</dbReference>
<comment type="function">
    <text evidence="7 8">Plays a role in the regulation of phosphate uptake.</text>
</comment>
<dbReference type="EMBL" id="SRXW01000003">
    <property type="protein sequence ID" value="TGY88112.1"/>
    <property type="molecule type" value="Genomic_DNA"/>
</dbReference>
<dbReference type="PANTHER" id="PTHR42930:SF3">
    <property type="entry name" value="PHOSPHATE-SPECIFIC TRANSPORT SYSTEM ACCESSORY PROTEIN PHOU"/>
    <property type="match status" value="1"/>
</dbReference>
<dbReference type="PANTHER" id="PTHR42930">
    <property type="entry name" value="PHOSPHATE-SPECIFIC TRANSPORT SYSTEM ACCESSORY PROTEIN PHOU"/>
    <property type="match status" value="1"/>
</dbReference>
<dbReference type="InterPro" id="IPR028366">
    <property type="entry name" value="PhoU"/>
</dbReference>
<evidence type="ECO:0000256" key="6">
    <source>
        <dbReference type="ARBA" id="ARBA00022592"/>
    </source>
</evidence>
<evidence type="ECO:0000256" key="5">
    <source>
        <dbReference type="ARBA" id="ARBA00022490"/>
    </source>
</evidence>
<sequence>MNELSKHQHTVKAFSEELEKLTADVSSMGGLAEDAVSRAMEAVLNRDAELAAKVVEGDARIDAMQREIEKQIVRLLALRQPMASDLRIVIAALKIVSDLERIGDLAKSTARRTKVLNKTDPLPATPAVERMGLLVQGHLRQVLDAYASGEIKHAVGVWERDEDVDEHYNALFRDVIAQMMEDKALVGPGAHLLFIAKNLERIGDHATNIAEEIHYAVTGTELKGERPRGPRPELPE</sequence>
<comment type="subcellular location">
    <subcellularLocation>
        <location evidence="1 8">Cytoplasm</location>
    </subcellularLocation>
</comment>
<evidence type="ECO:0000256" key="2">
    <source>
        <dbReference type="ARBA" id="ARBA00008107"/>
    </source>
</evidence>
<reference evidence="10 11" key="1">
    <citation type="journal article" date="2017" name="Int. J. Syst. Evol. Microbiol.">
        <title>Marinicauda algicola sp. nov., isolated from a marine red alga Rhodosorus marinus.</title>
        <authorList>
            <person name="Jeong S.E."/>
            <person name="Jeon S.H."/>
            <person name="Chun B.H."/>
            <person name="Kim D.W."/>
            <person name="Jeon C.O."/>
        </authorList>
    </citation>
    <scope>NUCLEOTIDE SEQUENCE [LARGE SCALE GENOMIC DNA]</scope>
    <source>
        <strain evidence="10 11">JCM 31718</strain>
    </source>
</reference>
<feature type="domain" description="PhoU" evidence="9">
    <location>
        <begin position="128"/>
        <end position="213"/>
    </location>
</feature>
<dbReference type="FunFam" id="1.20.58.220:FF:000004">
    <property type="entry name" value="Phosphate-specific transport system accessory protein PhoU"/>
    <property type="match status" value="1"/>
</dbReference>
<evidence type="ECO:0000313" key="11">
    <source>
        <dbReference type="Proteomes" id="UP000308054"/>
    </source>
</evidence>
<evidence type="ECO:0000313" key="10">
    <source>
        <dbReference type="EMBL" id="TGY88112.1"/>
    </source>
</evidence>
<dbReference type="GO" id="GO:0006817">
    <property type="term" value="P:phosphate ion transport"/>
    <property type="evidence" value="ECO:0007669"/>
    <property type="project" value="UniProtKB-KW"/>
</dbReference>
<evidence type="ECO:0000256" key="7">
    <source>
        <dbReference type="ARBA" id="ARBA00056181"/>
    </source>
</evidence>
<gene>
    <name evidence="10" type="primary">phoU</name>
    <name evidence="10" type="ORF">E5163_09725</name>
</gene>
<dbReference type="GO" id="GO:0030643">
    <property type="term" value="P:intracellular phosphate ion homeostasis"/>
    <property type="evidence" value="ECO:0007669"/>
    <property type="project" value="InterPro"/>
</dbReference>
<organism evidence="10 11">
    <name type="scientific">Marinicauda algicola</name>
    <dbReference type="NCBI Taxonomy" id="2029849"/>
    <lineage>
        <taxon>Bacteria</taxon>
        <taxon>Pseudomonadati</taxon>
        <taxon>Pseudomonadota</taxon>
        <taxon>Alphaproteobacteria</taxon>
        <taxon>Maricaulales</taxon>
        <taxon>Maricaulaceae</taxon>
        <taxon>Marinicauda</taxon>
    </lineage>
</organism>
<evidence type="ECO:0000256" key="8">
    <source>
        <dbReference type="PIRNR" id="PIRNR003107"/>
    </source>
</evidence>
<comment type="similarity">
    <text evidence="2 8">Belongs to the PhoU family.</text>
</comment>
<dbReference type="SUPFAM" id="SSF109755">
    <property type="entry name" value="PhoU-like"/>
    <property type="match status" value="1"/>
</dbReference>
<accession>A0A4S2GZ66</accession>